<dbReference type="STRING" id="161398.PP2015_1776"/>
<dbReference type="KEGG" id="pphe:PP2015_1776"/>
<dbReference type="EMBL" id="CP013187">
    <property type="protein sequence ID" value="ALO42278.1"/>
    <property type="molecule type" value="Genomic_DNA"/>
</dbReference>
<sequence length="75" mass="8833">MDKFTLYHTEGCHLCEQALALLNAHLNSEQIILRDIVEELELVEKYQYTIPVVANKNNQELGWPFDEQKLKEFIN</sequence>
<dbReference type="SUPFAM" id="SSF52833">
    <property type="entry name" value="Thioredoxin-like"/>
    <property type="match status" value="1"/>
</dbReference>
<protein>
    <submittedName>
        <fullName evidence="1">Thiol-disulfide isomerase</fullName>
    </submittedName>
</protein>
<dbReference type="AlphaFoldDB" id="A0A0S2K1V4"/>
<dbReference type="PATRIC" id="fig|161398.10.peg.1801"/>
<dbReference type="Proteomes" id="UP000061457">
    <property type="component" value="Chromosome I"/>
</dbReference>
<dbReference type="RefSeq" id="WP_058029947.1">
    <property type="nucleotide sequence ID" value="NZ_CP013187.1"/>
</dbReference>
<name>A0A0S2K1V4_9GAMM</name>
<organism evidence="1 2">
    <name type="scientific">Pseudoalteromonas phenolica</name>
    <dbReference type="NCBI Taxonomy" id="161398"/>
    <lineage>
        <taxon>Bacteria</taxon>
        <taxon>Pseudomonadati</taxon>
        <taxon>Pseudomonadota</taxon>
        <taxon>Gammaproteobacteria</taxon>
        <taxon>Alteromonadales</taxon>
        <taxon>Pseudoalteromonadaceae</taxon>
        <taxon>Pseudoalteromonas</taxon>
    </lineage>
</organism>
<reference evidence="1 2" key="1">
    <citation type="submission" date="2015-11" db="EMBL/GenBank/DDBJ databases">
        <authorList>
            <person name="Zhang Y."/>
            <person name="Guo Z."/>
        </authorList>
    </citation>
    <scope>NUCLEOTIDE SEQUENCE [LARGE SCALE GENOMIC DNA]</scope>
    <source>
        <strain evidence="1 2">KCTC 12086</strain>
    </source>
</reference>
<dbReference type="InterPro" id="IPR036249">
    <property type="entry name" value="Thioredoxin-like_sf"/>
</dbReference>
<evidence type="ECO:0000313" key="2">
    <source>
        <dbReference type="Proteomes" id="UP000061457"/>
    </source>
</evidence>
<dbReference type="InterPro" id="IPR008554">
    <property type="entry name" value="Glutaredoxin-like"/>
</dbReference>
<dbReference type="Pfam" id="PF05768">
    <property type="entry name" value="Glrx-like"/>
    <property type="match status" value="1"/>
</dbReference>
<dbReference type="OrthoDB" id="9769898at2"/>
<keyword evidence="2" id="KW-1185">Reference proteome</keyword>
<evidence type="ECO:0000313" key="1">
    <source>
        <dbReference type="EMBL" id="ALO42278.1"/>
    </source>
</evidence>
<dbReference type="GO" id="GO:0016853">
    <property type="term" value="F:isomerase activity"/>
    <property type="evidence" value="ECO:0007669"/>
    <property type="project" value="UniProtKB-KW"/>
</dbReference>
<dbReference type="Gene3D" id="3.40.30.10">
    <property type="entry name" value="Glutaredoxin"/>
    <property type="match status" value="1"/>
</dbReference>
<proteinExistence type="predicted"/>
<keyword evidence="1" id="KW-0413">Isomerase</keyword>
<gene>
    <name evidence="1" type="ORF">PP2015_1776</name>
</gene>
<accession>A0A0S2K1V4</accession>